<proteinExistence type="predicted"/>
<evidence type="ECO:0000313" key="3">
    <source>
        <dbReference type="Proteomes" id="UP000009138"/>
    </source>
</evidence>
<feature type="compositionally biased region" description="Polar residues" evidence="1">
    <location>
        <begin position="309"/>
        <end position="333"/>
    </location>
</feature>
<sequence>MVLSDKISHQSVNAATQQPQAPAPPIKSKNMPWPQVVARKRTSLMNATFEYNIHNSQQDKVIHSKVWRAGRSPDNVLLDMTDRSKSPVQLMALIAKQFPSRIAVATTKEGSRKIAEINFDPSDSAIDHILKDGITFENDAVRLLPCRALDPAVPLVRLRLSNLPFLKEDILKEQLKMSLEPYGSVLDLGILRESHTGTYMGTGYAILSVPKNDNRFSPLSHHLPWYQSEDEGFYTVWSDMPTYCRYCHAEGHAEGHAVSDCPKKRSSRACWNCRASGHIAAEYAKSKNKPFKKARKTPTAPQDRVDQVEVQSSQASRGITMPTTFSQPLTSNTMKRKRSIRNESGDDPRIHSSTLLTTEEDSILVSTQEVLEAIFTTTAESQDDIPMEINARNTDNPHVATDIVIVDQATKNIPQSQHQAAMDSHHNGAPSGYNFRHDYLDNLGSPIQACIPSDQQHGTTVFNIDGALTQSKQ</sequence>
<reference evidence="2 3" key="1">
    <citation type="journal article" date="2009" name="PLoS Genet.">
        <title>Genomic analysis of the basal lineage fungus Rhizopus oryzae reveals a whole-genome duplication.</title>
        <authorList>
            <person name="Ma L.-J."/>
            <person name="Ibrahim A.S."/>
            <person name="Skory C."/>
            <person name="Grabherr M.G."/>
            <person name="Burger G."/>
            <person name="Butler M."/>
            <person name="Elias M."/>
            <person name="Idnurm A."/>
            <person name="Lang B.F."/>
            <person name="Sone T."/>
            <person name="Abe A."/>
            <person name="Calvo S.E."/>
            <person name="Corrochano L.M."/>
            <person name="Engels R."/>
            <person name="Fu J."/>
            <person name="Hansberg W."/>
            <person name="Kim J.-M."/>
            <person name="Kodira C.D."/>
            <person name="Koehrsen M.J."/>
            <person name="Liu B."/>
            <person name="Miranda-Saavedra D."/>
            <person name="O'Leary S."/>
            <person name="Ortiz-Castellanos L."/>
            <person name="Poulter R."/>
            <person name="Rodriguez-Romero J."/>
            <person name="Ruiz-Herrera J."/>
            <person name="Shen Y.-Q."/>
            <person name="Zeng Q."/>
            <person name="Galagan J."/>
            <person name="Birren B.W."/>
            <person name="Cuomo C.A."/>
            <person name="Wickes B.L."/>
        </authorList>
    </citation>
    <scope>NUCLEOTIDE SEQUENCE [LARGE SCALE GENOMIC DNA]</scope>
    <source>
        <strain evidence="3">RA 99-880 / ATCC MYA-4621 / FGSC 9543 / NRRL 43880</strain>
    </source>
</reference>
<dbReference type="Proteomes" id="UP000009138">
    <property type="component" value="Unassembled WGS sequence"/>
</dbReference>
<feature type="compositionally biased region" description="Basic and acidic residues" evidence="1">
    <location>
        <begin position="340"/>
        <end position="350"/>
    </location>
</feature>
<gene>
    <name evidence="2" type="ORF">RO3G_15418</name>
</gene>
<dbReference type="OMA" id="HQNINPP"/>
<feature type="compositionally biased region" description="Basic residues" evidence="1">
    <location>
        <begin position="286"/>
        <end position="296"/>
    </location>
</feature>
<dbReference type="RefSeq" id="XP_067526103.1">
    <property type="nucleotide sequence ID" value="XM_067670002.1"/>
</dbReference>
<organism evidence="2 3">
    <name type="scientific">Rhizopus delemar (strain RA 99-880 / ATCC MYA-4621 / FGSC 9543 / NRRL 43880)</name>
    <name type="common">Mucormycosis agent</name>
    <name type="synonym">Rhizopus arrhizus var. delemar</name>
    <dbReference type="NCBI Taxonomy" id="246409"/>
    <lineage>
        <taxon>Eukaryota</taxon>
        <taxon>Fungi</taxon>
        <taxon>Fungi incertae sedis</taxon>
        <taxon>Mucoromycota</taxon>
        <taxon>Mucoromycotina</taxon>
        <taxon>Mucoromycetes</taxon>
        <taxon>Mucorales</taxon>
        <taxon>Mucorineae</taxon>
        <taxon>Rhizopodaceae</taxon>
        <taxon>Rhizopus</taxon>
    </lineage>
</organism>
<feature type="region of interest" description="Disordered" evidence="1">
    <location>
        <begin position="1"/>
        <end position="31"/>
    </location>
</feature>
<dbReference type="GeneID" id="93622383"/>
<accession>I1CQH7</accession>
<evidence type="ECO:0000313" key="2">
    <source>
        <dbReference type="EMBL" id="EIE90707.1"/>
    </source>
</evidence>
<keyword evidence="3" id="KW-1185">Reference proteome</keyword>
<evidence type="ECO:0008006" key="4">
    <source>
        <dbReference type="Google" id="ProtNLM"/>
    </source>
</evidence>
<feature type="region of interest" description="Disordered" evidence="1">
    <location>
        <begin position="284"/>
        <end position="351"/>
    </location>
</feature>
<dbReference type="AlphaFoldDB" id="I1CQH7"/>
<dbReference type="EMBL" id="CH476747">
    <property type="protein sequence ID" value="EIE90707.1"/>
    <property type="molecule type" value="Genomic_DNA"/>
</dbReference>
<name>I1CQH7_RHIO9</name>
<evidence type="ECO:0000256" key="1">
    <source>
        <dbReference type="SAM" id="MobiDB-lite"/>
    </source>
</evidence>
<protein>
    <recommendedName>
        <fullName evidence="4">CCHC-type domain-containing protein</fullName>
    </recommendedName>
</protein>
<dbReference type="VEuPathDB" id="FungiDB:RO3G_15418"/>
<dbReference type="InParanoid" id="I1CQH7"/>
<dbReference type="eggNOG" id="ENOG502T34Z">
    <property type="taxonomic scope" value="Eukaryota"/>
</dbReference>